<reference evidence="1" key="1">
    <citation type="submission" date="2020-09" db="EMBL/GenBank/DDBJ databases">
        <title>Iningainema tapete sp. nov. (Scytonemataceae, Cyanobacteria) from greenhouses in central Florida (USA) produces two types of nodularin with biosynthetic potential for microcystin-LR and anabaenopeptins.</title>
        <authorList>
            <person name="Berthold D.E."/>
            <person name="Lefler F.W."/>
            <person name="Huang I.-S."/>
            <person name="Abdulla H."/>
            <person name="Zimba P.V."/>
            <person name="Laughinghouse H.D. IV."/>
        </authorList>
    </citation>
    <scope>NUCLEOTIDE SEQUENCE</scope>
    <source>
        <strain evidence="1">BLCCT55</strain>
    </source>
</reference>
<comment type="caution">
    <text evidence="1">The sequence shown here is derived from an EMBL/GenBank/DDBJ whole genome shotgun (WGS) entry which is preliminary data.</text>
</comment>
<proteinExistence type="predicted"/>
<dbReference type="Proteomes" id="UP000629098">
    <property type="component" value="Unassembled WGS sequence"/>
</dbReference>
<dbReference type="Pfam" id="PF14103">
    <property type="entry name" value="DUF4276"/>
    <property type="match status" value="1"/>
</dbReference>
<dbReference type="AlphaFoldDB" id="A0A8J7C6Q7"/>
<accession>A0A8J7C6Q7</accession>
<organism evidence="1 2">
    <name type="scientific">Iningainema tapete BLCC-T55</name>
    <dbReference type="NCBI Taxonomy" id="2748662"/>
    <lineage>
        <taxon>Bacteria</taxon>
        <taxon>Bacillati</taxon>
        <taxon>Cyanobacteriota</taxon>
        <taxon>Cyanophyceae</taxon>
        <taxon>Nostocales</taxon>
        <taxon>Scytonemataceae</taxon>
        <taxon>Iningainema tapete</taxon>
    </lineage>
</organism>
<dbReference type="RefSeq" id="WP_190826654.1">
    <property type="nucleotide sequence ID" value="NZ_CAWPPI010000036.1"/>
</dbReference>
<keyword evidence="2" id="KW-1185">Reference proteome</keyword>
<name>A0A8J7C6Q7_9CYAN</name>
<dbReference type="InterPro" id="IPR025455">
    <property type="entry name" value="DUF4276"/>
</dbReference>
<protein>
    <submittedName>
        <fullName evidence="1">DUF4276 family protein</fullName>
    </submittedName>
</protein>
<gene>
    <name evidence="1" type="ORF">ICL16_09435</name>
</gene>
<sequence>MKIAVLVEGATEKAFKPILEDFLKQRLQQQMPKLKFIPYDGRIPKAEKLKRIVENLLSGRDAYDAVIALTDVYTGTNDFADAADAKAKMTDWVGNNFKFYPHAAQHDFEAWLLPYWSTIQRLAKHNKSAPGGLPEQVNHNNPPSYRIREIFEIGKCKRSYSKVRDAATILRGNNLMDAVNLCPELKAFLNTILSLCEVDLLL</sequence>
<dbReference type="EMBL" id="JACXAE010000036">
    <property type="protein sequence ID" value="MBD2772291.1"/>
    <property type="molecule type" value="Genomic_DNA"/>
</dbReference>
<evidence type="ECO:0000313" key="2">
    <source>
        <dbReference type="Proteomes" id="UP000629098"/>
    </source>
</evidence>
<evidence type="ECO:0000313" key="1">
    <source>
        <dbReference type="EMBL" id="MBD2772291.1"/>
    </source>
</evidence>